<keyword evidence="1" id="KW-1133">Transmembrane helix</keyword>
<evidence type="ECO:0000256" key="1">
    <source>
        <dbReference type="SAM" id="Phobius"/>
    </source>
</evidence>
<organism evidence="2 3">
    <name type="scientific">Exophiala dermatitidis</name>
    <name type="common">Black yeast-like fungus</name>
    <name type="synonym">Wangiella dermatitidis</name>
    <dbReference type="NCBI Taxonomy" id="5970"/>
    <lineage>
        <taxon>Eukaryota</taxon>
        <taxon>Fungi</taxon>
        <taxon>Dikarya</taxon>
        <taxon>Ascomycota</taxon>
        <taxon>Pezizomycotina</taxon>
        <taxon>Eurotiomycetes</taxon>
        <taxon>Chaetothyriomycetidae</taxon>
        <taxon>Chaetothyriales</taxon>
        <taxon>Herpotrichiellaceae</taxon>
        <taxon>Exophiala</taxon>
    </lineage>
</organism>
<feature type="transmembrane region" description="Helical" evidence="1">
    <location>
        <begin position="111"/>
        <end position="136"/>
    </location>
</feature>
<gene>
    <name evidence="2" type="ORF">HRR80_001148</name>
</gene>
<evidence type="ECO:0000313" key="2">
    <source>
        <dbReference type="EMBL" id="KAJ8994432.1"/>
    </source>
</evidence>
<comment type="caution">
    <text evidence="2">The sequence shown here is derived from an EMBL/GenBank/DDBJ whole genome shotgun (WGS) entry which is preliminary data.</text>
</comment>
<keyword evidence="1" id="KW-0812">Transmembrane</keyword>
<protein>
    <submittedName>
        <fullName evidence="2">Uncharacterized protein</fullName>
    </submittedName>
</protein>
<keyword evidence="1" id="KW-0472">Membrane</keyword>
<dbReference type="Proteomes" id="UP001161757">
    <property type="component" value="Unassembled WGS sequence"/>
</dbReference>
<proteinExistence type="predicted"/>
<name>A0AAN6EZG8_EXODE</name>
<accession>A0AAN6EZG8</accession>
<reference evidence="2" key="1">
    <citation type="submission" date="2023-01" db="EMBL/GenBank/DDBJ databases">
        <title>Exophiala dermititidis isolated from Cystic Fibrosis Patient.</title>
        <authorList>
            <person name="Kurbessoian T."/>
            <person name="Crocker A."/>
            <person name="Murante D."/>
            <person name="Hogan D.A."/>
            <person name="Stajich J.E."/>
        </authorList>
    </citation>
    <scope>NUCLEOTIDE SEQUENCE</scope>
    <source>
        <strain evidence="2">Ex8</strain>
    </source>
</reference>
<dbReference type="EMBL" id="JAJGCB010000002">
    <property type="protein sequence ID" value="KAJ8994432.1"/>
    <property type="molecule type" value="Genomic_DNA"/>
</dbReference>
<evidence type="ECO:0000313" key="3">
    <source>
        <dbReference type="Proteomes" id="UP001161757"/>
    </source>
</evidence>
<sequence length="163" mass="17871">MRRFASLYRSSIPQGRILRTWARRPHNNDVLNSGSASSIEEKLLSFDKEMSALRTDMSALRTDVNHLSTSMDLKFKNLSQAVSSQLAVFGAELNTLVTTQTAKMDRFENKFLFRMLIAVFGLAVIGISGPVTAVVLHTQTTTVLPQTDGRLSPIQPGSSTAGL</sequence>
<dbReference type="AlphaFoldDB" id="A0AAN6EZG8"/>